<reference evidence="3 4" key="1">
    <citation type="journal article" date="2021" name="Elife">
        <title>Chloroplast acquisition without the gene transfer in kleptoplastic sea slugs, Plakobranchus ocellatus.</title>
        <authorList>
            <person name="Maeda T."/>
            <person name="Takahashi S."/>
            <person name="Yoshida T."/>
            <person name="Shimamura S."/>
            <person name="Takaki Y."/>
            <person name="Nagai Y."/>
            <person name="Toyoda A."/>
            <person name="Suzuki Y."/>
            <person name="Arimoto A."/>
            <person name="Ishii H."/>
            <person name="Satoh N."/>
            <person name="Nishiyama T."/>
            <person name="Hasebe M."/>
            <person name="Maruyama T."/>
            <person name="Minagawa J."/>
            <person name="Obokata J."/>
            <person name="Shigenobu S."/>
        </authorList>
    </citation>
    <scope>NUCLEOTIDE SEQUENCE [LARGE SCALE GENOMIC DNA]</scope>
</reference>
<protein>
    <submittedName>
        <fullName evidence="3">Uncharacterized protein</fullName>
    </submittedName>
</protein>
<feature type="region of interest" description="Disordered" evidence="1">
    <location>
        <begin position="73"/>
        <end position="188"/>
    </location>
</feature>
<sequence length="272" mass="29409">MGRQLSFLLLLLSLTLSIYASDGSQTQPEEPQHQAQGDQQVDDEAQIVFLDKRQGDQKESGMVSSMTASIRKFASSMGSEVPSSREADTGSSLDEAKSRDTDHSPDTGRVSFDASVELESLDTGRTNADNRGSSSNNNNNNNIKDLQFTGDSAKYEPQSIVAENPERSPDKDFTSTEHSNPLESKENVITLEGSDAMKERQDDASGSPFGINRKLLWWFGSSDTTSSPAPDGETDDLDPDTAFDTDEGSGDPSVTIVTFPTDDEDAGTIFVC</sequence>
<feature type="region of interest" description="Disordered" evidence="1">
    <location>
        <begin position="22"/>
        <end position="43"/>
    </location>
</feature>
<feature type="region of interest" description="Disordered" evidence="1">
    <location>
        <begin position="220"/>
        <end position="261"/>
    </location>
</feature>
<feature type="compositionally biased region" description="Polar residues" evidence="1">
    <location>
        <begin position="123"/>
        <end position="132"/>
    </location>
</feature>
<comment type="caution">
    <text evidence="3">The sequence shown here is derived from an EMBL/GenBank/DDBJ whole genome shotgun (WGS) entry which is preliminary data.</text>
</comment>
<evidence type="ECO:0000256" key="2">
    <source>
        <dbReference type="SAM" id="SignalP"/>
    </source>
</evidence>
<feature type="compositionally biased region" description="Acidic residues" evidence="1">
    <location>
        <begin position="232"/>
        <end position="249"/>
    </location>
</feature>
<keyword evidence="2" id="KW-0732">Signal</keyword>
<evidence type="ECO:0000313" key="4">
    <source>
        <dbReference type="Proteomes" id="UP000762676"/>
    </source>
</evidence>
<gene>
    <name evidence="3" type="ORF">ElyMa_002870700</name>
</gene>
<feature type="compositionally biased region" description="Polar residues" evidence="1">
    <location>
        <begin position="22"/>
        <end position="39"/>
    </location>
</feature>
<dbReference type="AlphaFoldDB" id="A0AAV4HY37"/>
<feature type="signal peptide" evidence="2">
    <location>
        <begin position="1"/>
        <end position="20"/>
    </location>
</feature>
<evidence type="ECO:0000256" key="1">
    <source>
        <dbReference type="SAM" id="MobiDB-lite"/>
    </source>
</evidence>
<accession>A0AAV4HY37</accession>
<feature type="compositionally biased region" description="Low complexity" evidence="1">
    <location>
        <begin position="133"/>
        <end position="142"/>
    </location>
</feature>
<dbReference type="Proteomes" id="UP000762676">
    <property type="component" value="Unassembled WGS sequence"/>
</dbReference>
<feature type="chain" id="PRO_5043640913" evidence="2">
    <location>
        <begin position="21"/>
        <end position="272"/>
    </location>
</feature>
<name>A0AAV4HY37_9GAST</name>
<feature type="compositionally biased region" description="Basic and acidic residues" evidence="1">
    <location>
        <begin position="83"/>
        <end position="106"/>
    </location>
</feature>
<keyword evidence="4" id="KW-1185">Reference proteome</keyword>
<evidence type="ECO:0000313" key="3">
    <source>
        <dbReference type="EMBL" id="GFS02670.1"/>
    </source>
</evidence>
<feature type="compositionally biased region" description="Basic and acidic residues" evidence="1">
    <location>
        <begin position="164"/>
        <end position="175"/>
    </location>
</feature>
<dbReference type="EMBL" id="BMAT01005922">
    <property type="protein sequence ID" value="GFS02670.1"/>
    <property type="molecule type" value="Genomic_DNA"/>
</dbReference>
<proteinExistence type="predicted"/>
<organism evidence="3 4">
    <name type="scientific">Elysia marginata</name>
    <dbReference type="NCBI Taxonomy" id="1093978"/>
    <lineage>
        <taxon>Eukaryota</taxon>
        <taxon>Metazoa</taxon>
        <taxon>Spiralia</taxon>
        <taxon>Lophotrochozoa</taxon>
        <taxon>Mollusca</taxon>
        <taxon>Gastropoda</taxon>
        <taxon>Heterobranchia</taxon>
        <taxon>Euthyneura</taxon>
        <taxon>Panpulmonata</taxon>
        <taxon>Sacoglossa</taxon>
        <taxon>Placobranchoidea</taxon>
        <taxon>Plakobranchidae</taxon>
        <taxon>Elysia</taxon>
    </lineage>
</organism>